<feature type="compositionally biased region" description="Polar residues" evidence="1">
    <location>
        <begin position="265"/>
        <end position="282"/>
    </location>
</feature>
<dbReference type="Gene3D" id="2.30.30.830">
    <property type="match status" value="1"/>
</dbReference>
<evidence type="ECO:0000256" key="2">
    <source>
        <dbReference type="SAM" id="Phobius"/>
    </source>
</evidence>
<keyword evidence="2" id="KW-1133">Transmembrane helix</keyword>
<name>A0A2N6K375_FISMU</name>
<feature type="transmembrane region" description="Helical" evidence="2">
    <location>
        <begin position="109"/>
        <end position="131"/>
    </location>
</feature>
<feature type="region of interest" description="Disordered" evidence="1">
    <location>
        <begin position="265"/>
        <end position="293"/>
    </location>
</feature>
<organism evidence="3 4">
    <name type="scientific">Fischerella muscicola CCMEE 5323</name>
    <dbReference type="NCBI Taxonomy" id="2019572"/>
    <lineage>
        <taxon>Bacteria</taxon>
        <taxon>Bacillati</taxon>
        <taxon>Cyanobacteriota</taxon>
        <taxon>Cyanophyceae</taxon>
        <taxon>Nostocales</taxon>
        <taxon>Hapalosiphonaceae</taxon>
        <taxon>Fischerella</taxon>
    </lineage>
</organism>
<evidence type="ECO:0000313" key="3">
    <source>
        <dbReference type="EMBL" id="PLZ89904.1"/>
    </source>
</evidence>
<sequence>MSQEASTNLIIPEPSEELIAIEPWTIDTYADGFMDDLFADIDSILDGSPNLPSHTAQQTYPMPPVVLPNQPWQNIQTVAHYRNNPNAVVVNSASVRKVVKRVRPKSRNWFSRMLSIGTTLGVAIASIVWLINSGLFHRFRLASFQQALEAPQPQLPTKAEIEADFVNYMLGSLAAIDRQEAKTNIKPVNVALTPGVTTNRTALAYVRNDQPPPNLPPVLTANNTSPTPSSSTSTNVVERIYIPVYKAPLPMRYVPPKVSGISTTLPPLPSVMNQKTTNTSKPPSIVKPSPNSGIQPTKPVNVLAVVQQNLKPVDIKAAPITVRQAPKPTPNNQQPPTINQQPTAIASAPTPAYILEGLLESENKSKSAALFQINGVTQRIDIGESIGSSGWTLVDVANKEAIIRRNGEVRSIFAGQRF</sequence>
<reference evidence="3 4" key="1">
    <citation type="submission" date="2017-08" db="EMBL/GenBank/DDBJ databases">
        <title>Genomes of Fischerella (Mastigocladus) sp. strains.</title>
        <authorList>
            <person name="Miller S.R."/>
        </authorList>
    </citation>
    <scope>NUCLEOTIDE SEQUENCE [LARGE SCALE GENOMIC DNA]</scope>
    <source>
        <strain evidence="3 4">CCMEE 5323</strain>
    </source>
</reference>
<gene>
    <name evidence="3" type="ORF">CEN44_12090</name>
</gene>
<comment type="caution">
    <text evidence="3">The sequence shown here is derived from an EMBL/GenBank/DDBJ whole genome shotgun (WGS) entry which is preliminary data.</text>
</comment>
<evidence type="ECO:0000256" key="1">
    <source>
        <dbReference type="SAM" id="MobiDB-lite"/>
    </source>
</evidence>
<dbReference type="EMBL" id="NRQW01000256">
    <property type="protein sequence ID" value="PLZ89904.1"/>
    <property type="molecule type" value="Genomic_DNA"/>
</dbReference>
<keyword evidence="4" id="KW-1185">Reference proteome</keyword>
<keyword evidence="2" id="KW-0812">Transmembrane</keyword>
<evidence type="ECO:0008006" key="5">
    <source>
        <dbReference type="Google" id="ProtNLM"/>
    </source>
</evidence>
<protein>
    <recommendedName>
        <fullName evidence="5">Type II secretion system protein GspC N-terminal domain-containing protein</fullName>
    </recommendedName>
</protein>
<dbReference type="RefSeq" id="WP_016868920.1">
    <property type="nucleotide sequence ID" value="NZ_CAWNVR010000354.1"/>
</dbReference>
<dbReference type="Proteomes" id="UP000235036">
    <property type="component" value="Unassembled WGS sequence"/>
</dbReference>
<accession>A0A2N6K375</accession>
<dbReference type="AlphaFoldDB" id="A0A2N6K375"/>
<proteinExistence type="predicted"/>
<evidence type="ECO:0000313" key="4">
    <source>
        <dbReference type="Proteomes" id="UP000235036"/>
    </source>
</evidence>
<keyword evidence="2" id="KW-0472">Membrane</keyword>